<dbReference type="SUPFAM" id="SSF51206">
    <property type="entry name" value="cAMP-binding domain-like"/>
    <property type="match status" value="1"/>
</dbReference>
<sequence length="228" mass="24788">MSLACETCPVRDRAACSVLDEAGRDELSRIGRHRTLRAGETLFAAGEATDVCATLIDGALKVTRFDAEGHETILALVHPAGFVGELFQPFSDFDVVALTECRLCVFADRDFDAAIAAHPELARALLRRTQEELHASRAMQSLVMAGSGKARVAALLWKFAESASDSPCHPAARFELPLSRGEMADMLGLTIETVSRQLTALEQEGAIRREGKRGIELLDPARLSHLFD</sequence>
<feature type="domain" description="HTH crp-type" evidence="5">
    <location>
        <begin position="146"/>
        <end position="221"/>
    </location>
</feature>
<evidence type="ECO:0000259" key="5">
    <source>
        <dbReference type="PROSITE" id="PS51063"/>
    </source>
</evidence>
<dbReference type="InterPro" id="IPR036390">
    <property type="entry name" value="WH_DNA-bd_sf"/>
</dbReference>
<dbReference type="PANTHER" id="PTHR24567">
    <property type="entry name" value="CRP FAMILY TRANSCRIPTIONAL REGULATORY PROTEIN"/>
    <property type="match status" value="1"/>
</dbReference>
<name>A0A844ZI01_9SPHN</name>
<protein>
    <submittedName>
        <fullName evidence="6">Helix-turn-helix domain-containing protein</fullName>
    </submittedName>
</protein>
<evidence type="ECO:0000256" key="2">
    <source>
        <dbReference type="ARBA" id="ARBA00023125"/>
    </source>
</evidence>
<dbReference type="GO" id="GO:0003677">
    <property type="term" value="F:DNA binding"/>
    <property type="evidence" value="ECO:0007669"/>
    <property type="project" value="UniProtKB-KW"/>
</dbReference>
<dbReference type="InterPro" id="IPR000595">
    <property type="entry name" value="cNMP-bd_dom"/>
</dbReference>
<evidence type="ECO:0000313" key="7">
    <source>
        <dbReference type="Proteomes" id="UP000433104"/>
    </source>
</evidence>
<dbReference type="CDD" id="cd00038">
    <property type="entry name" value="CAP_ED"/>
    <property type="match status" value="1"/>
</dbReference>
<dbReference type="EMBL" id="WTYW01000003">
    <property type="protein sequence ID" value="MXO86746.1"/>
    <property type="molecule type" value="Genomic_DNA"/>
</dbReference>
<dbReference type="Gene3D" id="2.60.120.10">
    <property type="entry name" value="Jelly Rolls"/>
    <property type="match status" value="1"/>
</dbReference>
<dbReference type="SMART" id="SM00100">
    <property type="entry name" value="cNMP"/>
    <property type="match status" value="1"/>
</dbReference>
<dbReference type="RefSeq" id="WP_160684235.1">
    <property type="nucleotide sequence ID" value="NZ_WTYW01000003.1"/>
</dbReference>
<dbReference type="InterPro" id="IPR018335">
    <property type="entry name" value="Tscrpt_reg_HTH_Crp-type_CS"/>
</dbReference>
<dbReference type="InterPro" id="IPR012318">
    <property type="entry name" value="HTH_CRP"/>
</dbReference>
<comment type="caution">
    <text evidence="6">The sequence shown here is derived from an EMBL/GenBank/DDBJ whole genome shotgun (WGS) entry which is preliminary data.</text>
</comment>
<dbReference type="SUPFAM" id="SSF46785">
    <property type="entry name" value="Winged helix' DNA-binding domain"/>
    <property type="match status" value="1"/>
</dbReference>
<dbReference type="GO" id="GO:0005829">
    <property type="term" value="C:cytosol"/>
    <property type="evidence" value="ECO:0007669"/>
    <property type="project" value="TreeGrafter"/>
</dbReference>
<proteinExistence type="predicted"/>
<accession>A0A844ZI01</accession>
<dbReference type="PRINTS" id="PR00034">
    <property type="entry name" value="HTHCRP"/>
</dbReference>
<dbReference type="InterPro" id="IPR050397">
    <property type="entry name" value="Env_Response_Regulators"/>
</dbReference>
<feature type="domain" description="Cyclic nucleotide-binding" evidence="4">
    <location>
        <begin position="15"/>
        <end position="86"/>
    </location>
</feature>
<reference evidence="6 7" key="1">
    <citation type="submission" date="2019-12" db="EMBL/GenBank/DDBJ databases">
        <title>Genomic-based taxomic classification of the family Erythrobacteraceae.</title>
        <authorList>
            <person name="Xu L."/>
        </authorList>
    </citation>
    <scope>NUCLEOTIDE SEQUENCE [LARGE SCALE GENOMIC DNA]</scope>
    <source>
        <strain evidence="6 7">MCCC 1A09962</strain>
    </source>
</reference>
<dbReference type="OrthoDB" id="667966at2"/>
<dbReference type="InterPro" id="IPR036388">
    <property type="entry name" value="WH-like_DNA-bd_sf"/>
</dbReference>
<dbReference type="AlphaFoldDB" id="A0A844ZI01"/>
<evidence type="ECO:0000313" key="6">
    <source>
        <dbReference type="EMBL" id="MXO86746.1"/>
    </source>
</evidence>
<dbReference type="SMART" id="SM00419">
    <property type="entry name" value="HTH_CRP"/>
    <property type="match status" value="1"/>
</dbReference>
<dbReference type="InterPro" id="IPR018490">
    <property type="entry name" value="cNMP-bd_dom_sf"/>
</dbReference>
<dbReference type="PROSITE" id="PS00042">
    <property type="entry name" value="HTH_CRP_1"/>
    <property type="match status" value="1"/>
</dbReference>
<dbReference type="Pfam" id="PF00027">
    <property type="entry name" value="cNMP_binding"/>
    <property type="match status" value="1"/>
</dbReference>
<dbReference type="GO" id="GO:0003700">
    <property type="term" value="F:DNA-binding transcription factor activity"/>
    <property type="evidence" value="ECO:0007669"/>
    <property type="project" value="InterPro"/>
</dbReference>
<evidence type="ECO:0000259" key="4">
    <source>
        <dbReference type="PROSITE" id="PS50042"/>
    </source>
</evidence>
<dbReference type="InterPro" id="IPR014710">
    <property type="entry name" value="RmlC-like_jellyroll"/>
</dbReference>
<dbReference type="Proteomes" id="UP000433104">
    <property type="component" value="Unassembled WGS sequence"/>
</dbReference>
<keyword evidence="1" id="KW-0805">Transcription regulation</keyword>
<dbReference type="Gene3D" id="1.10.10.10">
    <property type="entry name" value="Winged helix-like DNA-binding domain superfamily/Winged helix DNA-binding domain"/>
    <property type="match status" value="1"/>
</dbReference>
<dbReference type="PROSITE" id="PS51063">
    <property type="entry name" value="HTH_CRP_2"/>
    <property type="match status" value="1"/>
</dbReference>
<keyword evidence="3" id="KW-0804">Transcription</keyword>
<keyword evidence="2" id="KW-0238">DNA-binding</keyword>
<keyword evidence="7" id="KW-1185">Reference proteome</keyword>
<evidence type="ECO:0000256" key="3">
    <source>
        <dbReference type="ARBA" id="ARBA00023163"/>
    </source>
</evidence>
<dbReference type="Pfam" id="PF13545">
    <property type="entry name" value="HTH_Crp_2"/>
    <property type="match status" value="1"/>
</dbReference>
<evidence type="ECO:0000256" key="1">
    <source>
        <dbReference type="ARBA" id="ARBA00023015"/>
    </source>
</evidence>
<gene>
    <name evidence="6" type="ORF">GRI38_11995</name>
</gene>
<dbReference type="PANTHER" id="PTHR24567:SF28">
    <property type="entry name" value="LISTERIOLYSIN REGULATORY PROTEIN"/>
    <property type="match status" value="1"/>
</dbReference>
<organism evidence="6 7">
    <name type="scientific">Parapontixanthobacter aurantiacus</name>
    <dbReference type="NCBI Taxonomy" id="1463599"/>
    <lineage>
        <taxon>Bacteria</taxon>
        <taxon>Pseudomonadati</taxon>
        <taxon>Pseudomonadota</taxon>
        <taxon>Alphaproteobacteria</taxon>
        <taxon>Sphingomonadales</taxon>
        <taxon>Erythrobacteraceae</taxon>
        <taxon>Parapontixanthobacter</taxon>
    </lineage>
</organism>
<dbReference type="CDD" id="cd00092">
    <property type="entry name" value="HTH_CRP"/>
    <property type="match status" value="1"/>
</dbReference>
<dbReference type="PROSITE" id="PS50042">
    <property type="entry name" value="CNMP_BINDING_3"/>
    <property type="match status" value="1"/>
</dbReference>